<proteinExistence type="predicted"/>
<organism evidence="2">
    <name type="scientific">Eucalyptus grandis</name>
    <name type="common">Flooded gum</name>
    <dbReference type="NCBI Taxonomy" id="71139"/>
    <lineage>
        <taxon>Eukaryota</taxon>
        <taxon>Viridiplantae</taxon>
        <taxon>Streptophyta</taxon>
        <taxon>Embryophyta</taxon>
        <taxon>Tracheophyta</taxon>
        <taxon>Spermatophyta</taxon>
        <taxon>Magnoliopsida</taxon>
        <taxon>eudicotyledons</taxon>
        <taxon>Gunneridae</taxon>
        <taxon>Pentapetalae</taxon>
        <taxon>rosids</taxon>
        <taxon>malvids</taxon>
        <taxon>Myrtales</taxon>
        <taxon>Myrtaceae</taxon>
        <taxon>Myrtoideae</taxon>
        <taxon>Eucalypteae</taxon>
        <taxon>Eucalyptus</taxon>
    </lineage>
</organism>
<accession>A0A059AW84</accession>
<evidence type="ECO:0000313" key="2">
    <source>
        <dbReference type="EMBL" id="KCW57999.1"/>
    </source>
</evidence>
<evidence type="ECO:0000256" key="1">
    <source>
        <dbReference type="SAM" id="MobiDB-lite"/>
    </source>
</evidence>
<dbReference type="InParanoid" id="A0A059AW84"/>
<feature type="region of interest" description="Disordered" evidence="1">
    <location>
        <begin position="61"/>
        <end position="88"/>
    </location>
</feature>
<protein>
    <submittedName>
        <fullName evidence="2">Uncharacterized protein</fullName>
    </submittedName>
</protein>
<reference evidence="2" key="1">
    <citation type="submission" date="2013-07" db="EMBL/GenBank/DDBJ databases">
        <title>The genome of Eucalyptus grandis.</title>
        <authorList>
            <person name="Schmutz J."/>
            <person name="Hayes R."/>
            <person name="Myburg A."/>
            <person name="Tuskan G."/>
            <person name="Grattapaglia D."/>
            <person name="Rokhsar D.S."/>
        </authorList>
    </citation>
    <scope>NUCLEOTIDE SEQUENCE</scope>
    <source>
        <tissue evidence="2">Leaf extractions</tissue>
    </source>
</reference>
<feature type="compositionally biased region" description="Polar residues" evidence="1">
    <location>
        <begin position="64"/>
        <end position="81"/>
    </location>
</feature>
<dbReference type="Gramene" id="KCW57999">
    <property type="protein sequence ID" value="KCW57999"/>
    <property type="gene ID" value="EUGRSUZ_H00729"/>
</dbReference>
<name>A0A059AW84_EUCGR</name>
<dbReference type="EMBL" id="KK198760">
    <property type="protein sequence ID" value="KCW57999.1"/>
    <property type="molecule type" value="Genomic_DNA"/>
</dbReference>
<feature type="region of interest" description="Disordered" evidence="1">
    <location>
        <begin position="19"/>
        <end position="42"/>
    </location>
</feature>
<dbReference type="PANTHER" id="PTHR33132:SF92">
    <property type="entry name" value="SERINE-RICH PROTEIN"/>
    <property type="match status" value="1"/>
</dbReference>
<sequence>MKSPLDHGEELIKAITERKRNAKTNASKEHGKPAAAPSSGRTCICSPTSHAGSFRCHLHRENQATKSSSTNSEQPPATATETKFGRRHCSFGSPHLLSRFGRSSTTTTFM</sequence>
<dbReference type="AlphaFoldDB" id="A0A059AW84"/>
<dbReference type="PANTHER" id="PTHR33132">
    <property type="entry name" value="OSJNBB0118P14.9 PROTEIN"/>
    <property type="match status" value="1"/>
</dbReference>
<gene>
    <name evidence="2" type="ORF">EUGRSUZ_H00729</name>
</gene>